<evidence type="ECO:0000256" key="1">
    <source>
        <dbReference type="ARBA" id="ARBA00023157"/>
    </source>
</evidence>
<dbReference type="Gene3D" id="2.20.28.230">
    <property type="match status" value="1"/>
</dbReference>
<name>A0ABQ9DL93_9PASS</name>
<evidence type="ECO:0000313" key="3">
    <source>
        <dbReference type="EMBL" id="KAJ7424704.1"/>
    </source>
</evidence>
<comment type="caution">
    <text evidence="3">The sequence shown here is derived from an EMBL/GenBank/DDBJ whole genome shotgun (WGS) entry which is preliminary data.</text>
</comment>
<organism evidence="3 4">
    <name type="scientific">Willisornis vidua</name>
    <name type="common">Xingu scale-backed antbird</name>
    <dbReference type="NCBI Taxonomy" id="1566151"/>
    <lineage>
        <taxon>Eukaryota</taxon>
        <taxon>Metazoa</taxon>
        <taxon>Chordata</taxon>
        <taxon>Craniata</taxon>
        <taxon>Vertebrata</taxon>
        <taxon>Euteleostomi</taxon>
        <taxon>Archelosauria</taxon>
        <taxon>Archosauria</taxon>
        <taxon>Dinosauria</taxon>
        <taxon>Saurischia</taxon>
        <taxon>Theropoda</taxon>
        <taxon>Coelurosauria</taxon>
        <taxon>Aves</taxon>
        <taxon>Neognathae</taxon>
        <taxon>Neoaves</taxon>
        <taxon>Telluraves</taxon>
        <taxon>Australaves</taxon>
        <taxon>Passeriformes</taxon>
        <taxon>Thamnophilidae</taxon>
        <taxon>Willisornis</taxon>
    </lineage>
</organism>
<evidence type="ECO:0000313" key="4">
    <source>
        <dbReference type="Proteomes" id="UP001145742"/>
    </source>
</evidence>
<accession>A0ABQ9DL93</accession>
<keyword evidence="4" id="KW-1185">Reference proteome</keyword>
<sequence>MCSSPCPARCSRPQDVPNAHIEVGSDMGLHSLLRYSCAAGYKRRAGTSSLIRRPSSGPTNPWPDNPDDPDGATPGEHNPKGFHPGLGLFHRHLRQGYEVTPGDIPMVAPAAGNEEVPPPGIVPVG</sequence>
<keyword evidence="1" id="KW-1015">Disulfide bond</keyword>
<proteinExistence type="predicted"/>
<dbReference type="EMBL" id="WHWB01032632">
    <property type="protein sequence ID" value="KAJ7424704.1"/>
    <property type="molecule type" value="Genomic_DNA"/>
</dbReference>
<reference evidence="3" key="1">
    <citation type="submission" date="2019-10" db="EMBL/GenBank/DDBJ databases">
        <authorList>
            <person name="Soares A.E.R."/>
            <person name="Aleixo A."/>
            <person name="Schneider P."/>
            <person name="Miyaki C.Y."/>
            <person name="Schneider M.P."/>
            <person name="Mello C."/>
            <person name="Vasconcelos A.T.R."/>
        </authorList>
    </citation>
    <scope>NUCLEOTIDE SEQUENCE</scope>
    <source>
        <tissue evidence="3">Muscle</tissue>
    </source>
</reference>
<dbReference type="Proteomes" id="UP001145742">
    <property type="component" value="Unassembled WGS sequence"/>
</dbReference>
<feature type="region of interest" description="Disordered" evidence="2">
    <location>
        <begin position="46"/>
        <end position="87"/>
    </location>
</feature>
<evidence type="ECO:0000256" key="2">
    <source>
        <dbReference type="SAM" id="MobiDB-lite"/>
    </source>
</evidence>
<protein>
    <submittedName>
        <fullName evidence="3">Uncharacterized protein</fullName>
    </submittedName>
</protein>
<gene>
    <name evidence="3" type="ORF">WISP_27525</name>
</gene>
<dbReference type="InterPro" id="IPR035976">
    <property type="entry name" value="Sushi/SCR/CCP_sf"/>
</dbReference>
<dbReference type="SUPFAM" id="SSF57535">
    <property type="entry name" value="Complement control module/SCR domain"/>
    <property type="match status" value="1"/>
</dbReference>